<dbReference type="GO" id="GO:0016020">
    <property type="term" value="C:membrane"/>
    <property type="evidence" value="ECO:0007669"/>
    <property type="project" value="UniProtKB-SubCell"/>
</dbReference>
<dbReference type="InterPro" id="IPR037185">
    <property type="entry name" value="EmrE-like"/>
</dbReference>
<name>A0AA38HBH2_9TREE</name>
<feature type="region of interest" description="Disordered" evidence="5">
    <location>
        <begin position="1"/>
        <end position="101"/>
    </location>
</feature>
<evidence type="ECO:0000313" key="9">
    <source>
        <dbReference type="Proteomes" id="UP001164286"/>
    </source>
</evidence>
<dbReference type="RefSeq" id="XP_052947043.1">
    <property type="nucleotide sequence ID" value="XM_053086773.1"/>
</dbReference>
<reference evidence="8" key="1">
    <citation type="journal article" date="2022" name="G3 (Bethesda)">
        <title>High quality genome of the basidiomycete yeast Dioszegia hungarica PDD-24b-2 isolated from cloud water.</title>
        <authorList>
            <person name="Jarrige D."/>
            <person name="Haridas S."/>
            <person name="Bleykasten-Grosshans C."/>
            <person name="Joly M."/>
            <person name="Nadalig T."/>
            <person name="Sancelme M."/>
            <person name="Vuilleumier S."/>
            <person name="Grigoriev I.V."/>
            <person name="Amato P."/>
            <person name="Bringel F."/>
        </authorList>
    </citation>
    <scope>NUCLEOTIDE SEQUENCE</scope>
    <source>
        <strain evidence="8">PDD-24b-2</strain>
    </source>
</reference>
<feature type="transmembrane region" description="Helical" evidence="6">
    <location>
        <begin position="224"/>
        <end position="244"/>
    </location>
</feature>
<proteinExistence type="predicted"/>
<feature type="transmembrane region" description="Helical" evidence="6">
    <location>
        <begin position="127"/>
        <end position="147"/>
    </location>
</feature>
<organism evidence="8 9">
    <name type="scientific">Dioszegia hungarica</name>
    <dbReference type="NCBI Taxonomy" id="4972"/>
    <lineage>
        <taxon>Eukaryota</taxon>
        <taxon>Fungi</taxon>
        <taxon>Dikarya</taxon>
        <taxon>Basidiomycota</taxon>
        <taxon>Agaricomycotina</taxon>
        <taxon>Tremellomycetes</taxon>
        <taxon>Tremellales</taxon>
        <taxon>Bulleribasidiaceae</taxon>
        <taxon>Dioszegia</taxon>
    </lineage>
</organism>
<evidence type="ECO:0000259" key="7">
    <source>
        <dbReference type="Pfam" id="PF00892"/>
    </source>
</evidence>
<dbReference type="PANTHER" id="PTHR22911:SF6">
    <property type="entry name" value="SOLUTE CARRIER FAMILY 35 MEMBER G1"/>
    <property type="match status" value="1"/>
</dbReference>
<feature type="transmembrane region" description="Helical" evidence="6">
    <location>
        <begin position="288"/>
        <end position="308"/>
    </location>
</feature>
<dbReference type="SUPFAM" id="SSF103481">
    <property type="entry name" value="Multidrug resistance efflux transporter EmrE"/>
    <property type="match status" value="2"/>
</dbReference>
<dbReference type="InterPro" id="IPR000620">
    <property type="entry name" value="EamA_dom"/>
</dbReference>
<feature type="transmembrane region" description="Helical" evidence="6">
    <location>
        <begin position="195"/>
        <end position="212"/>
    </location>
</feature>
<feature type="transmembrane region" description="Helical" evidence="6">
    <location>
        <begin position="383"/>
        <end position="400"/>
    </location>
</feature>
<dbReference type="EMBL" id="JAKWFO010000004">
    <property type="protein sequence ID" value="KAI9637266.1"/>
    <property type="molecule type" value="Genomic_DNA"/>
</dbReference>
<protein>
    <recommendedName>
        <fullName evidence="7">EamA domain-containing protein</fullName>
    </recommendedName>
</protein>
<dbReference type="PANTHER" id="PTHR22911">
    <property type="entry name" value="ACYL-MALONYL CONDENSING ENZYME-RELATED"/>
    <property type="match status" value="1"/>
</dbReference>
<feature type="compositionally biased region" description="Polar residues" evidence="5">
    <location>
        <begin position="1"/>
        <end position="14"/>
    </location>
</feature>
<feature type="domain" description="EamA" evidence="7">
    <location>
        <begin position="125"/>
        <end position="263"/>
    </location>
</feature>
<keyword evidence="3 6" id="KW-1133">Transmembrane helix</keyword>
<keyword evidence="2 6" id="KW-0812">Transmembrane</keyword>
<feature type="transmembrane region" description="Helical" evidence="6">
    <location>
        <begin position="251"/>
        <end position="268"/>
    </location>
</feature>
<sequence>MISSSNGKAPSTSKPAGAAARDGVYPLSPGSDDPHLPSIDQNPYAPSSTSTSSLKPSSQVKDALYSPIARYPQPSSHPSSTGFPPPRLTPSPSPSPSPSGLSTLDRLLTSLGIPAPVLTLIKANTGLLLVASSQIFFVGMGLTAKFFVSSTSLSTFTLIFVRMSITALFSGLWLHYTGNPNPFLGPPDPRIRRLLVLRGFMGFGGLFSNYQSLRGLSVSDSVTIQFLAPNITAVLGWVVLGEVLGWREISAGVACLGGVLLVSRPPFLFGTAAGAEGGDAGITHADRLLAVGWAFVAVSFASCAYITIRKIGKQAHAMHSMLYFCYACLITSFIGTIVQFRSFVFIQSWKEFWLIMLIGVFGFIGQILLTFGLQREKAGRASLAMYLSLFYSLIFELVFFGTVPPFLSLLGAFIIIVSAVWVAVCLLPFPQNLFHFILPF</sequence>
<comment type="subcellular location">
    <subcellularLocation>
        <location evidence="1">Membrane</location>
        <topology evidence="1">Multi-pass membrane protein</topology>
    </subcellularLocation>
</comment>
<feature type="transmembrane region" description="Helical" evidence="6">
    <location>
        <begin position="406"/>
        <end position="429"/>
    </location>
</feature>
<evidence type="ECO:0000313" key="8">
    <source>
        <dbReference type="EMBL" id="KAI9637266.1"/>
    </source>
</evidence>
<evidence type="ECO:0000256" key="4">
    <source>
        <dbReference type="ARBA" id="ARBA00023136"/>
    </source>
</evidence>
<feature type="transmembrane region" description="Helical" evidence="6">
    <location>
        <begin position="352"/>
        <end position="371"/>
    </location>
</feature>
<dbReference type="Proteomes" id="UP001164286">
    <property type="component" value="Unassembled WGS sequence"/>
</dbReference>
<dbReference type="GeneID" id="77725974"/>
<accession>A0AA38HBH2</accession>
<evidence type="ECO:0000256" key="3">
    <source>
        <dbReference type="ARBA" id="ARBA00022989"/>
    </source>
</evidence>
<feature type="transmembrane region" description="Helical" evidence="6">
    <location>
        <begin position="320"/>
        <end position="340"/>
    </location>
</feature>
<feature type="compositionally biased region" description="Low complexity" evidence="5">
    <location>
        <begin position="46"/>
        <end position="58"/>
    </location>
</feature>
<feature type="compositionally biased region" description="Polar residues" evidence="5">
    <location>
        <begin position="73"/>
        <end position="82"/>
    </location>
</feature>
<keyword evidence="4 6" id="KW-0472">Membrane</keyword>
<evidence type="ECO:0000256" key="2">
    <source>
        <dbReference type="ARBA" id="ARBA00022692"/>
    </source>
</evidence>
<comment type="caution">
    <text evidence="8">The sequence shown here is derived from an EMBL/GenBank/DDBJ whole genome shotgun (WGS) entry which is preliminary data.</text>
</comment>
<feature type="domain" description="EamA" evidence="7">
    <location>
        <begin position="290"/>
        <end position="422"/>
    </location>
</feature>
<evidence type="ECO:0000256" key="6">
    <source>
        <dbReference type="SAM" id="Phobius"/>
    </source>
</evidence>
<dbReference type="AlphaFoldDB" id="A0AA38HBH2"/>
<feature type="compositionally biased region" description="Pro residues" evidence="5">
    <location>
        <begin position="83"/>
        <end position="97"/>
    </location>
</feature>
<evidence type="ECO:0000256" key="5">
    <source>
        <dbReference type="SAM" id="MobiDB-lite"/>
    </source>
</evidence>
<feature type="transmembrane region" description="Helical" evidence="6">
    <location>
        <begin position="153"/>
        <end position="174"/>
    </location>
</feature>
<dbReference type="Pfam" id="PF00892">
    <property type="entry name" value="EamA"/>
    <property type="match status" value="2"/>
</dbReference>
<keyword evidence="9" id="KW-1185">Reference proteome</keyword>
<gene>
    <name evidence="8" type="ORF">MKK02DRAFT_23729</name>
</gene>
<evidence type="ECO:0000256" key="1">
    <source>
        <dbReference type="ARBA" id="ARBA00004141"/>
    </source>
</evidence>